<comment type="similarity">
    <text evidence="1">Belongs to the YciI family.</text>
</comment>
<keyword evidence="4" id="KW-1185">Reference proteome</keyword>
<dbReference type="SUPFAM" id="SSF54909">
    <property type="entry name" value="Dimeric alpha+beta barrel"/>
    <property type="match status" value="1"/>
</dbReference>
<evidence type="ECO:0000256" key="1">
    <source>
        <dbReference type="ARBA" id="ARBA00007689"/>
    </source>
</evidence>
<dbReference type="EMBL" id="CP055156">
    <property type="protein sequence ID" value="QNF35475.1"/>
    <property type="molecule type" value="Genomic_DNA"/>
</dbReference>
<proteinExistence type="inferred from homology"/>
<organism evidence="3 4">
    <name type="scientific">Adhaeribacter swui</name>
    <dbReference type="NCBI Taxonomy" id="2086471"/>
    <lineage>
        <taxon>Bacteria</taxon>
        <taxon>Pseudomonadati</taxon>
        <taxon>Bacteroidota</taxon>
        <taxon>Cytophagia</taxon>
        <taxon>Cytophagales</taxon>
        <taxon>Hymenobacteraceae</taxon>
        <taxon>Adhaeribacter</taxon>
    </lineage>
</organism>
<feature type="domain" description="YCII-related" evidence="2">
    <location>
        <begin position="22"/>
        <end position="87"/>
    </location>
</feature>
<dbReference type="KEGG" id="aswu:HUW51_23215"/>
<gene>
    <name evidence="3" type="ORF">HUW51_23215</name>
</gene>
<dbReference type="InterPro" id="IPR005545">
    <property type="entry name" value="YCII"/>
</dbReference>
<evidence type="ECO:0000259" key="2">
    <source>
        <dbReference type="Pfam" id="PF03795"/>
    </source>
</evidence>
<reference evidence="3 4" key="1">
    <citation type="journal article" date="2018" name="Int. J. Syst. Evol. Microbiol.">
        <title>Adhaeribacter swui sp. nov., isolated from wet mud.</title>
        <authorList>
            <person name="Kim D.U."/>
            <person name="Kim K.W."/>
            <person name="Kang M.S."/>
            <person name="Kim J.Y."/>
            <person name="Jang J.H."/>
            <person name="Kim M.K."/>
        </authorList>
    </citation>
    <scope>NUCLEOTIDE SEQUENCE [LARGE SCALE GENOMIC DNA]</scope>
    <source>
        <strain evidence="3 4">KCTC 52873</strain>
    </source>
</reference>
<dbReference type="Proteomes" id="UP000515237">
    <property type="component" value="Chromosome"/>
</dbReference>
<evidence type="ECO:0000313" key="4">
    <source>
        <dbReference type="Proteomes" id="UP000515237"/>
    </source>
</evidence>
<name>A0A7G7GE91_9BACT</name>
<protein>
    <recommendedName>
        <fullName evidence="2">YCII-related domain-containing protein</fullName>
    </recommendedName>
</protein>
<dbReference type="Gene3D" id="3.30.70.1060">
    <property type="entry name" value="Dimeric alpha+beta barrel"/>
    <property type="match status" value="1"/>
</dbReference>
<dbReference type="InterPro" id="IPR011008">
    <property type="entry name" value="Dimeric_a/b-barrel"/>
</dbReference>
<accession>A0A7G7GE91</accession>
<dbReference type="Pfam" id="PF03795">
    <property type="entry name" value="YCII"/>
    <property type="match status" value="1"/>
</dbReference>
<evidence type="ECO:0000313" key="3">
    <source>
        <dbReference type="EMBL" id="QNF35475.1"/>
    </source>
</evidence>
<dbReference type="AlphaFoldDB" id="A0A7G7GE91"/>
<sequence length="104" mass="11838">MEKKYFLLKLTPSRNDFAQTMTDEEKSIMQQHVQYGQQFLANGKMLVFGPVLDPAATYGVAILAVSDENEVIEFIQNDPASKINQYAYFRMLAMVAPNELNRSI</sequence>
<dbReference type="RefSeq" id="WP_185271967.1">
    <property type="nucleotide sequence ID" value="NZ_CP055156.1"/>
</dbReference>